<accession>A0AAV5GNX1</accession>
<dbReference type="SUPFAM" id="SSF46689">
    <property type="entry name" value="Homeodomain-like"/>
    <property type="match status" value="1"/>
</dbReference>
<evidence type="ECO:0000256" key="3">
    <source>
        <dbReference type="ARBA" id="ARBA00004586"/>
    </source>
</evidence>
<feature type="compositionally biased region" description="Low complexity" evidence="9">
    <location>
        <begin position="141"/>
        <end position="171"/>
    </location>
</feature>
<feature type="domain" description="Homeobox" evidence="10">
    <location>
        <begin position="208"/>
        <end position="268"/>
    </location>
</feature>
<feature type="compositionally biased region" description="Polar residues" evidence="9">
    <location>
        <begin position="180"/>
        <end position="193"/>
    </location>
</feature>
<dbReference type="Proteomes" id="UP001342314">
    <property type="component" value="Unassembled WGS sequence"/>
</dbReference>
<dbReference type="Gene3D" id="1.10.10.60">
    <property type="entry name" value="Homeodomain-like"/>
    <property type="match status" value="1"/>
</dbReference>
<dbReference type="Pfam" id="PF00046">
    <property type="entry name" value="Homeodomain"/>
    <property type="match status" value="1"/>
</dbReference>
<dbReference type="InterPro" id="IPR017970">
    <property type="entry name" value="Homeobox_CS"/>
</dbReference>
<keyword evidence="6 7" id="KW-0539">Nucleus</keyword>
<dbReference type="PANTHER" id="PTHR24324:SF5">
    <property type="entry name" value="HEMATOPOIETICALLY-EXPRESSED HOMEOBOX PROTEIN HHEX"/>
    <property type="match status" value="1"/>
</dbReference>
<feature type="region of interest" description="Disordered" evidence="9">
    <location>
        <begin position="494"/>
        <end position="574"/>
    </location>
</feature>
<feature type="compositionally biased region" description="Polar residues" evidence="9">
    <location>
        <begin position="519"/>
        <end position="530"/>
    </location>
</feature>
<name>A0AAV5GNX1_9BASI</name>
<dbReference type="PROSITE" id="PS00027">
    <property type="entry name" value="HOMEOBOX_1"/>
    <property type="match status" value="1"/>
</dbReference>
<evidence type="ECO:0000256" key="8">
    <source>
        <dbReference type="RuleBase" id="RU000682"/>
    </source>
</evidence>
<dbReference type="InterPro" id="IPR001356">
    <property type="entry name" value="HD"/>
</dbReference>
<dbReference type="GO" id="GO:0030154">
    <property type="term" value="P:cell differentiation"/>
    <property type="evidence" value="ECO:0007669"/>
    <property type="project" value="TreeGrafter"/>
</dbReference>
<evidence type="ECO:0000256" key="1">
    <source>
        <dbReference type="ARBA" id="ARBA00004123"/>
    </source>
</evidence>
<evidence type="ECO:0000256" key="7">
    <source>
        <dbReference type="PROSITE-ProRule" id="PRU00108"/>
    </source>
</evidence>
<dbReference type="CDD" id="cd00086">
    <property type="entry name" value="homeodomain"/>
    <property type="match status" value="1"/>
</dbReference>
<dbReference type="AlphaFoldDB" id="A0AAV5GNX1"/>
<protein>
    <recommendedName>
        <fullName evidence="10">Homeobox domain-containing protein</fullName>
    </recommendedName>
</protein>
<feature type="region of interest" description="Disordered" evidence="9">
    <location>
        <begin position="686"/>
        <end position="714"/>
    </location>
</feature>
<dbReference type="FunFam" id="1.10.10.60:FF:000020">
    <property type="entry name" value="Ceramide synthase 5"/>
    <property type="match status" value="1"/>
</dbReference>
<dbReference type="GO" id="GO:0000981">
    <property type="term" value="F:DNA-binding transcription factor activity, RNA polymerase II-specific"/>
    <property type="evidence" value="ECO:0007669"/>
    <property type="project" value="InterPro"/>
</dbReference>
<evidence type="ECO:0000256" key="6">
    <source>
        <dbReference type="ARBA" id="ARBA00023242"/>
    </source>
</evidence>
<evidence type="ECO:0000256" key="9">
    <source>
        <dbReference type="SAM" id="MobiDB-lite"/>
    </source>
</evidence>
<feature type="region of interest" description="Disordered" evidence="9">
    <location>
        <begin position="141"/>
        <end position="203"/>
    </location>
</feature>
<dbReference type="SMART" id="SM00389">
    <property type="entry name" value="HOX"/>
    <property type="match status" value="1"/>
</dbReference>
<evidence type="ECO:0000256" key="5">
    <source>
        <dbReference type="ARBA" id="ARBA00023155"/>
    </source>
</evidence>
<evidence type="ECO:0000256" key="2">
    <source>
        <dbReference type="ARBA" id="ARBA00004127"/>
    </source>
</evidence>
<dbReference type="GO" id="GO:0000978">
    <property type="term" value="F:RNA polymerase II cis-regulatory region sequence-specific DNA binding"/>
    <property type="evidence" value="ECO:0007669"/>
    <property type="project" value="TreeGrafter"/>
</dbReference>
<proteinExistence type="predicted"/>
<feature type="region of interest" description="Disordered" evidence="9">
    <location>
        <begin position="353"/>
        <end position="377"/>
    </location>
</feature>
<evidence type="ECO:0000259" key="10">
    <source>
        <dbReference type="PROSITE" id="PS50071"/>
    </source>
</evidence>
<keyword evidence="4 7" id="KW-0238">DNA-binding</keyword>
<dbReference type="GO" id="GO:0005634">
    <property type="term" value="C:nucleus"/>
    <property type="evidence" value="ECO:0007669"/>
    <property type="project" value="UniProtKB-SubCell"/>
</dbReference>
<keyword evidence="12" id="KW-1185">Reference proteome</keyword>
<dbReference type="EMBL" id="BQKY01000008">
    <property type="protein sequence ID" value="GJN91241.1"/>
    <property type="molecule type" value="Genomic_DNA"/>
</dbReference>
<dbReference type="PANTHER" id="PTHR24324">
    <property type="entry name" value="HOMEOBOX PROTEIN HHEX"/>
    <property type="match status" value="1"/>
</dbReference>
<dbReference type="PROSITE" id="PS50071">
    <property type="entry name" value="HOMEOBOX_2"/>
    <property type="match status" value="1"/>
</dbReference>
<evidence type="ECO:0000313" key="11">
    <source>
        <dbReference type="EMBL" id="GJN91241.1"/>
    </source>
</evidence>
<feature type="region of interest" description="Disordered" evidence="9">
    <location>
        <begin position="729"/>
        <end position="751"/>
    </location>
</feature>
<sequence>MSDPYSTQGYEQPLLPAALYTPTMVEDFQAMAAPTSSFQTPLLPRTDSGYASTDASASEPIYAPQPFSQATATLYTTASYPSAPFATSAPLPLPPAASPGGAMPNAAALLQQHQANQHAFRAGQAAGGSIFQNLGRTGSALSGSTSGSGGDSSSSGGVPTPSSSASGSFANGSGGARPSGNGTNGQEADPNNGSGAGDRDFSQSFYDPFRVKHRRRTSPPQLKVLEHHFERNPKPDVGLRKSLAEQLDMTPREVQVWFQNRRAKVKKLKERAEREAAAAAAEAAHSGLPELPVPPPAFNALQAPPSELAPPPFPIAPPQHRAIYGHDALAARRGSSPAIFGGAPMGATFDNPFQPHPTAQPLQSLPPPALAAYPSNPAGAYPSPLSLGLQSATPSPNDLAAGSAELQPQHGGVAPALPRYFDQAASNGLASRRYSLPAHTMYNDTSALVQPMAMQASPAYVTIPQPPPPSSQLATSAPTNSSFFEQYAPAPLPHPVPAFDGLGVTSSAGTDPSLDGHSPASSYGDHQQQAPPLFWDGPQGPLPLDSYPPAPPGAPSSAGASSHPYAPQIPSALGRRASCPPDALVIPAHDAYGHHTLAASGPAPGVAPYHVTSQEPVGWAPEYAPPQLDGVDPNGASNPFYGYSIAHSTGASLAVGPGLVGAARPPYSRRGSLAAIAEQQQQHLVPNDGGASLHSSPPASDGPAWDQRERRGSVARTLRASAAYAHSPYAAAAAERHSPNESDEGLGVPPV</sequence>
<dbReference type="InterPro" id="IPR051000">
    <property type="entry name" value="Homeobox_DNA-bind_prot"/>
</dbReference>
<keyword evidence="5 7" id="KW-0371">Homeobox</keyword>
<comment type="caution">
    <text evidence="11">The sequence shown here is derived from an EMBL/GenBank/DDBJ whole genome shotgun (WGS) entry which is preliminary data.</text>
</comment>
<feature type="compositionally biased region" description="Low complexity" evidence="9">
    <location>
        <begin position="555"/>
        <end position="566"/>
    </location>
</feature>
<feature type="DNA-binding region" description="Homeobox" evidence="7">
    <location>
        <begin position="210"/>
        <end position="269"/>
    </location>
</feature>
<reference evidence="11 12" key="1">
    <citation type="submission" date="2021-12" db="EMBL/GenBank/DDBJ databases">
        <title>High titer production of polyol ester of fatty acids by Rhodotorula paludigena BS15 towards product separation-free biomass refinery.</title>
        <authorList>
            <person name="Mano J."/>
            <person name="Ono H."/>
            <person name="Tanaka T."/>
            <person name="Naito K."/>
            <person name="Sushida H."/>
            <person name="Ike M."/>
            <person name="Tokuyasu K."/>
            <person name="Kitaoka M."/>
        </authorList>
    </citation>
    <scope>NUCLEOTIDE SEQUENCE [LARGE SCALE GENOMIC DNA]</scope>
    <source>
        <strain evidence="11 12">BS15</strain>
    </source>
</reference>
<gene>
    <name evidence="11" type="ORF">Rhopal_004259-T1</name>
</gene>
<dbReference type="InterPro" id="IPR009057">
    <property type="entry name" value="Homeodomain-like_sf"/>
</dbReference>
<comment type="subcellular location">
    <subcellularLocation>
        <location evidence="2">Endomembrane system</location>
        <topology evidence="2">Multi-pass membrane protein</topology>
    </subcellularLocation>
    <subcellularLocation>
        <location evidence="3">Endoplasmic reticulum membrane</location>
    </subcellularLocation>
    <subcellularLocation>
        <location evidence="1 7 8">Nucleus</location>
    </subcellularLocation>
</comment>
<evidence type="ECO:0000313" key="12">
    <source>
        <dbReference type="Proteomes" id="UP001342314"/>
    </source>
</evidence>
<evidence type="ECO:0000256" key="4">
    <source>
        <dbReference type="ARBA" id="ARBA00023125"/>
    </source>
</evidence>
<organism evidence="11 12">
    <name type="scientific">Rhodotorula paludigena</name>
    <dbReference type="NCBI Taxonomy" id="86838"/>
    <lineage>
        <taxon>Eukaryota</taxon>
        <taxon>Fungi</taxon>
        <taxon>Dikarya</taxon>
        <taxon>Basidiomycota</taxon>
        <taxon>Pucciniomycotina</taxon>
        <taxon>Microbotryomycetes</taxon>
        <taxon>Sporidiobolales</taxon>
        <taxon>Sporidiobolaceae</taxon>
        <taxon>Rhodotorula</taxon>
    </lineage>
</organism>
<dbReference type="GO" id="GO:0005789">
    <property type="term" value="C:endoplasmic reticulum membrane"/>
    <property type="evidence" value="ECO:0007669"/>
    <property type="project" value="UniProtKB-SubCell"/>
</dbReference>